<reference evidence="2" key="1">
    <citation type="submission" date="2020-11" db="EMBL/GenBank/DDBJ databases">
        <authorList>
            <consortium name="DOE Joint Genome Institute"/>
            <person name="Ahrendt S."/>
            <person name="Riley R."/>
            <person name="Andreopoulos W."/>
            <person name="Labutti K."/>
            <person name="Pangilinan J."/>
            <person name="Ruiz-Duenas F.J."/>
            <person name="Barrasa J.M."/>
            <person name="Sanchez-Garcia M."/>
            <person name="Camarero S."/>
            <person name="Miyauchi S."/>
            <person name="Serrano A."/>
            <person name="Linde D."/>
            <person name="Babiker R."/>
            <person name="Drula E."/>
            <person name="Ayuso-Fernandez I."/>
            <person name="Pacheco R."/>
            <person name="Padilla G."/>
            <person name="Ferreira P."/>
            <person name="Barriuso J."/>
            <person name="Kellner H."/>
            <person name="Castanera R."/>
            <person name="Alfaro M."/>
            <person name="Ramirez L."/>
            <person name="Pisabarro A.G."/>
            <person name="Kuo A."/>
            <person name="Tritt A."/>
            <person name="Lipzen A."/>
            <person name="He G."/>
            <person name="Yan M."/>
            <person name="Ng V."/>
            <person name="Cullen D."/>
            <person name="Martin F."/>
            <person name="Rosso M.-N."/>
            <person name="Henrissat B."/>
            <person name="Hibbett D."/>
            <person name="Martinez A.T."/>
            <person name="Grigoriev I.V."/>
        </authorList>
    </citation>
    <scope>NUCLEOTIDE SEQUENCE</scope>
    <source>
        <strain evidence="2">MF-IS2</strain>
    </source>
</reference>
<evidence type="ECO:0000313" key="2">
    <source>
        <dbReference type="EMBL" id="KAF9447617.1"/>
    </source>
</evidence>
<proteinExistence type="predicted"/>
<protein>
    <submittedName>
        <fullName evidence="2">Uncharacterized protein</fullName>
    </submittedName>
</protein>
<comment type="caution">
    <text evidence="2">The sequence shown here is derived from an EMBL/GenBank/DDBJ whole genome shotgun (WGS) entry which is preliminary data.</text>
</comment>
<dbReference type="AlphaFoldDB" id="A0A9P5XAB3"/>
<feature type="compositionally biased region" description="Polar residues" evidence="1">
    <location>
        <begin position="66"/>
        <end position="76"/>
    </location>
</feature>
<accession>A0A9P5XAB3</accession>
<feature type="region of interest" description="Disordered" evidence="1">
    <location>
        <begin position="57"/>
        <end position="79"/>
    </location>
</feature>
<sequence>MRNLYNRTANEANNCFVCDLYGDREILAIKEVGLVARDLIHRAIQLVLPHSACPGRLRPPLKDQNRPYQKTGTNGSVGDLLDDYGPRTCILAAGWKQTKQKRCVVELCLGEVQVFERSVHRVDQAGVGAVAVADWNFHEVCPTTVADVVLTCSNLVVGYFWSSRRDGG</sequence>
<dbReference type="EMBL" id="MU151192">
    <property type="protein sequence ID" value="KAF9447617.1"/>
    <property type="molecule type" value="Genomic_DNA"/>
</dbReference>
<keyword evidence="3" id="KW-1185">Reference proteome</keyword>
<dbReference type="Proteomes" id="UP000807342">
    <property type="component" value="Unassembled WGS sequence"/>
</dbReference>
<organism evidence="2 3">
    <name type="scientific">Macrolepiota fuliginosa MF-IS2</name>
    <dbReference type="NCBI Taxonomy" id="1400762"/>
    <lineage>
        <taxon>Eukaryota</taxon>
        <taxon>Fungi</taxon>
        <taxon>Dikarya</taxon>
        <taxon>Basidiomycota</taxon>
        <taxon>Agaricomycotina</taxon>
        <taxon>Agaricomycetes</taxon>
        <taxon>Agaricomycetidae</taxon>
        <taxon>Agaricales</taxon>
        <taxon>Agaricineae</taxon>
        <taxon>Agaricaceae</taxon>
        <taxon>Macrolepiota</taxon>
    </lineage>
</organism>
<evidence type="ECO:0000256" key="1">
    <source>
        <dbReference type="SAM" id="MobiDB-lite"/>
    </source>
</evidence>
<gene>
    <name evidence="2" type="ORF">P691DRAFT_105490</name>
</gene>
<evidence type="ECO:0000313" key="3">
    <source>
        <dbReference type="Proteomes" id="UP000807342"/>
    </source>
</evidence>
<name>A0A9P5XAB3_9AGAR</name>